<dbReference type="PANTHER" id="PTHR31973">
    <property type="entry name" value="POLYPROTEIN, PUTATIVE-RELATED"/>
    <property type="match status" value="1"/>
</dbReference>
<dbReference type="PANTHER" id="PTHR31973:SF195">
    <property type="entry name" value="MUDR FAMILY TRANSPOSASE"/>
    <property type="match status" value="1"/>
</dbReference>
<dbReference type="Proteomes" id="UP001497516">
    <property type="component" value="Chromosome 3"/>
</dbReference>
<feature type="region of interest" description="Disordered" evidence="1">
    <location>
        <begin position="30"/>
        <end position="92"/>
    </location>
</feature>
<evidence type="ECO:0000313" key="3">
    <source>
        <dbReference type="Proteomes" id="UP001497516"/>
    </source>
</evidence>
<evidence type="ECO:0000256" key="1">
    <source>
        <dbReference type="SAM" id="MobiDB-lite"/>
    </source>
</evidence>
<evidence type="ECO:0008006" key="4">
    <source>
        <dbReference type="Google" id="ProtNLM"/>
    </source>
</evidence>
<evidence type="ECO:0000313" key="2">
    <source>
        <dbReference type="EMBL" id="CAL1375075.1"/>
    </source>
</evidence>
<feature type="compositionally biased region" description="Acidic residues" evidence="1">
    <location>
        <begin position="55"/>
        <end position="80"/>
    </location>
</feature>
<proteinExistence type="predicted"/>
<protein>
    <recommendedName>
        <fullName evidence="4">Transposase MuDR plant domain-containing protein</fullName>
    </recommendedName>
</protein>
<keyword evidence="3" id="KW-1185">Reference proteome</keyword>
<reference evidence="2 3" key="1">
    <citation type="submission" date="2024-04" db="EMBL/GenBank/DDBJ databases">
        <authorList>
            <person name="Fracassetti M."/>
        </authorList>
    </citation>
    <scope>NUCLEOTIDE SEQUENCE [LARGE SCALE GENOMIC DNA]</scope>
</reference>
<name>A0AAV2DNK2_9ROSI</name>
<dbReference type="EMBL" id="OZ034816">
    <property type="protein sequence ID" value="CAL1375075.1"/>
    <property type="molecule type" value="Genomic_DNA"/>
</dbReference>
<accession>A0AAV2DNK2</accession>
<organism evidence="2 3">
    <name type="scientific">Linum trigynum</name>
    <dbReference type="NCBI Taxonomy" id="586398"/>
    <lineage>
        <taxon>Eukaryota</taxon>
        <taxon>Viridiplantae</taxon>
        <taxon>Streptophyta</taxon>
        <taxon>Embryophyta</taxon>
        <taxon>Tracheophyta</taxon>
        <taxon>Spermatophyta</taxon>
        <taxon>Magnoliopsida</taxon>
        <taxon>eudicotyledons</taxon>
        <taxon>Gunneridae</taxon>
        <taxon>Pentapetalae</taxon>
        <taxon>rosids</taxon>
        <taxon>fabids</taxon>
        <taxon>Malpighiales</taxon>
        <taxon>Linaceae</taxon>
        <taxon>Linum</taxon>
    </lineage>
</organism>
<feature type="compositionally biased region" description="Acidic residues" evidence="1">
    <location>
        <begin position="36"/>
        <end position="46"/>
    </location>
</feature>
<dbReference type="AlphaFoldDB" id="A0AAV2DNK2"/>
<sequence>MPIVDDDSLNVLWNFMAQNPYCLGAEIHAELSEDRGGEEDDDDGDDTWSMPSDHDYDDGDDGDEEDDDEEEEDDDDDGEGGEQPNYPPYFYLQGNEEDEELSYADSYGVIPGSTIGGFDGEFYKGQIFHSKQAAQVAIKHYALQRNFQYNVVESSPSFWKIRCLMHEDKCPWMVRFGCRDVGGDWSVRKVELVHTCSSTTQPTDHRHLDVDVISETVKHLVLAQQNLSVLTVQAELKDKFNMQVTYKKAWYGKQRALEKLHGNWEESYDFLQTFLRVVKRKMPTSVIDWVRVPSTQPGHSIFQRVFWAYGPCIDGFKNFPGVMVVDGTFLTGKYKECYSWRAHLMAGRRFFQLHLP</sequence>
<gene>
    <name evidence="2" type="ORF">LTRI10_LOCUS16897</name>
</gene>